<evidence type="ECO:0000256" key="1">
    <source>
        <dbReference type="SAM" id="MobiDB-lite"/>
    </source>
</evidence>
<dbReference type="RefSeq" id="WP_220564510.1">
    <property type="nucleotide sequence ID" value="NZ_CP074133.1"/>
</dbReference>
<evidence type="ECO:0000313" key="2">
    <source>
        <dbReference type="EMBL" id="QUX23286.1"/>
    </source>
</evidence>
<name>A0ABX8BR12_9ACTN</name>
<protein>
    <recommendedName>
        <fullName evidence="4">Ankyrin repeat domain-containing protein</fullName>
    </recommendedName>
</protein>
<keyword evidence="3" id="KW-1185">Reference proteome</keyword>
<evidence type="ECO:0000313" key="3">
    <source>
        <dbReference type="Proteomes" id="UP000676079"/>
    </source>
</evidence>
<dbReference type="SUPFAM" id="SSF48403">
    <property type="entry name" value="Ankyrin repeat"/>
    <property type="match status" value="1"/>
</dbReference>
<reference evidence="2 3" key="1">
    <citation type="submission" date="2021-05" db="EMBL/GenBank/DDBJ databases">
        <title>Direct Submission.</title>
        <authorList>
            <person name="Li K."/>
            <person name="Gao J."/>
        </authorList>
    </citation>
    <scope>NUCLEOTIDE SEQUENCE [LARGE SCALE GENOMIC DNA]</scope>
    <source>
        <strain evidence="2 3">Mg02</strain>
    </source>
</reference>
<gene>
    <name evidence="2" type="ORF">KGD84_02495</name>
</gene>
<sequence length="587" mass="63873">MKTFPSRHRRPSASHEPWRAAGLRKGRLYGVPREAIERAEERRLAGDWRGACAAAGVHVDLDPGSLRRAHGSEFTERLLDDLRHLVPDLARLHLPRSWKGVGLIIPGHDALLSRPGGPEGPWLTLGLRDARIIGDQRPTLAVQDRRPDPALAYSPQGRPFITRTAESSLTGHWRGLPQVWETARHLWDSRHTDRARERWGGDARRVPFLNPDGTPRKDLPSGDPGPGDPVARAEWIDGLHQAGRVVEAFAAAGIGFAEKVVAAPGGEGPPAMDPVAVAARLPLSLARLAREVRHLAATGLGPAFQLPVDTHTTLVASLDGDTVRVAFTEFADGFSAGLPVLPDAFWTRPPDIDVLRDGMSPEELHPLVREAIAPARVPGAPPEPAFADRTPVRVRCRGEWHAVAPADGGLDVPHTDEEWRREESLRGLGGSSSGCFAVAEAWTSGRGRLPRELRRRRDDLFERVRHGDTGAVVRYLDGGGAPGIRDASGRTLLHHLRFLDHEVLLPRLLAAGLDVDTEDDLGRTPLYYAAVEGTKTGPARSLVRAGARTRHLGGFPPAPGPVFCGNYFDYWFEELDALRDTPATGGP</sequence>
<proteinExistence type="predicted"/>
<dbReference type="Proteomes" id="UP000676079">
    <property type="component" value="Chromosome"/>
</dbReference>
<organism evidence="2 3">
    <name type="scientific">Nocardiopsis changdeensis</name>
    <dbReference type="NCBI Taxonomy" id="2831969"/>
    <lineage>
        <taxon>Bacteria</taxon>
        <taxon>Bacillati</taxon>
        <taxon>Actinomycetota</taxon>
        <taxon>Actinomycetes</taxon>
        <taxon>Streptosporangiales</taxon>
        <taxon>Nocardiopsidaceae</taxon>
        <taxon>Nocardiopsis</taxon>
    </lineage>
</organism>
<dbReference type="InterPro" id="IPR036770">
    <property type="entry name" value="Ankyrin_rpt-contain_sf"/>
</dbReference>
<feature type="region of interest" description="Disordered" evidence="1">
    <location>
        <begin position="203"/>
        <end position="228"/>
    </location>
</feature>
<evidence type="ECO:0008006" key="4">
    <source>
        <dbReference type="Google" id="ProtNLM"/>
    </source>
</evidence>
<dbReference type="Gene3D" id="1.25.40.20">
    <property type="entry name" value="Ankyrin repeat-containing domain"/>
    <property type="match status" value="1"/>
</dbReference>
<dbReference type="EMBL" id="CP074133">
    <property type="protein sequence ID" value="QUX23286.1"/>
    <property type="molecule type" value="Genomic_DNA"/>
</dbReference>
<accession>A0ABX8BR12</accession>